<reference evidence="2" key="1">
    <citation type="journal article" date="2019" name="Int. J. Syst. Evol. Microbiol.">
        <title>The Global Catalogue of Microorganisms (GCM) 10K type strain sequencing project: providing services to taxonomists for standard genome sequencing and annotation.</title>
        <authorList>
            <consortium name="The Broad Institute Genomics Platform"/>
            <consortium name="The Broad Institute Genome Sequencing Center for Infectious Disease"/>
            <person name="Wu L."/>
            <person name="Ma J."/>
        </authorList>
    </citation>
    <scope>NUCLEOTIDE SEQUENCE [LARGE SCALE GENOMIC DNA]</scope>
    <source>
        <strain evidence="2">CCUG 57113</strain>
    </source>
</reference>
<name>A0ABW0LNI9_9BACL</name>
<accession>A0ABW0LNI9</accession>
<dbReference type="Proteomes" id="UP001596105">
    <property type="component" value="Unassembled WGS sequence"/>
</dbReference>
<protein>
    <submittedName>
        <fullName evidence="1">Uncharacterized protein</fullName>
    </submittedName>
</protein>
<organism evidence="1 2">
    <name type="scientific">Cohnella suwonensis</name>
    <dbReference type="NCBI Taxonomy" id="696072"/>
    <lineage>
        <taxon>Bacteria</taxon>
        <taxon>Bacillati</taxon>
        <taxon>Bacillota</taxon>
        <taxon>Bacilli</taxon>
        <taxon>Bacillales</taxon>
        <taxon>Paenibacillaceae</taxon>
        <taxon>Cohnella</taxon>
    </lineage>
</organism>
<evidence type="ECO:0000313" key="2">
    <source>
        <dbReference type="Proteomes" id="UP001596105"/>
    </source>
</evidence>
<gene>
    <name evidence="1" type="ORF">ACFPPD_00960</name>
</gene>
<dbReference type="EMBL" id="JBHSMH010000002">
    <property type="protein sequence ID" value="MFC5467269.1"/>
    <property type="molecule type" value="Genomic_DNA"/>
</dbReference>
<proteinExistence type="predicted"/>
<sequence length="70" mass="8042">MRRWLLTLVLLILSVSFTVMMDLLLGFKLQTSTDSILRHFLFMSNSEMVVAALTILYVGTMEIIKGVYKK</sequence>
<dbReference type="InterPro" id="IPR058725">
    <property type="entry name" value="YczF"/>
</dbReference>
<comment type="caution">
    <text evidence="1">The sequence shown here is derived from an EMBL/GenBank/DDBJ whole genome shotgun (WGS) entry which is preliminary data.</text>
</comment>
<dbReference type="RefSeq" id="WP_209751646.1">
    <property type="nucleotide sequence ID" value="NZ_JBHSMH010000002.1"/>
</dbReference>
<keyword evidence="2" id="KW-1185">Reference proteome</keyword>
<dbReference type="Pfam" id="PF26310">
    <property type="entry name" value="YczF"/>
    <property type="match status" value="1"/>
</dbReference>
<evidence type="ECO:0000313" key="1">
    <source>
        <dbReference type="EMBL" id="MFC5467269.1"/>
    </source>
</evidence>